<dbReference type="EMBL" id="JABSTU010000001">
    <property type="protein sequence ID" value="KAH8041312.1"/>
    <property type="molecule type" value="Genomic_DNA"/>
</dbReference>
<accession>A0A9J6F5B9</accession>
<gene>
    <name evidence="2" type="ORF">HPB51_014593</name>
</gene>
<dbReference type="PANTHER" id="PTHR31139:SF4">
    <property type="entry name" value="ECTOPIC P GRANULES PROTEIN 5 HOMOLOG"/>
    <property type="match status" value="1"/>
</dbReference>
<keyword evidence="3" id="KW-1185">Reference proteome</keyword>
<dbReference type="InterPro" id="IPR059030">
    <property type="entry name" value="TPR_Epg5_mid"/>
</dbReference>
<evidence type="ECO:0000259" key="1">
    <source>
        <dbReference type="Pfam" id="PF26103"/>
    </source>
</evidence>
<proteinExistence type="predicted"/>
<dbReference type="Proteomes" id="UP000821866">
    <property type="component" value="Chromosome 1"/>
</dbReference>
<evidence type="ECO:0000313" key="2">
    <source>
        <dbReference type="EMBL" id="KAH8041312.1"/>
    </source>
</evidence>
<dbReference type="GO" id="GO:0097352">
    <property type="term" value="P:autophagosome maturation"/>
    <property type="evidence" value="ECO:0007669"/>
    <property type="project" value="TreeGrafter"/>
</dbReference>
<name>A0A9J6F5B9_RHIMP</name>
<feature type="domain" description="Epg5-like central TPR repeats" evidence="1">
    <location>
        <begin position="25"/>
        <end position="260"/>
    </location>
</feature>
<protein>
    <recommendedName>
        <fullName evidence="1">Epg5-like central TPR repeats domain-containing protein</fullName>
    </recommendedName>
</protein>
<reference evidence="2" key="1">
    <citation type="journal article" date="2020" name="Cell">
        <title>Large-Scale Comparative Analyses of Tick Genomes Elucidate Their Genetic Diversity and Vector Capacities.</title>
        <authorList>
            <consortium name="Tick Genome and Microbiome Consortium (TIGMIC)"/>
            <person name="Jia N."/>
            <person name="Wang J."/>
            <person name="Shi W."/>
            <person name="Du L."/>
            <person name="Sun Y."/>
            <person name="Zhan W."/>
            <person name="Jiang J.F."/>
            <person name="Wang Q."/>
            <person name="Zhang B."/>
            <person name="Ji P."/>
            <person name="Bell-Sakyi L."/>
            <person name="Cui X.M."/>
            <person name="Yuan T.T."/>
            <person name="Jiang B.G."/>
            <person name="Yang W.F."/>
            <person name="Lam T.T."/>
            <person name="Chang Q.C."/>
            <person name="Ding S.J."/>
            <person name="Wang X.J."/>
            <person name="Zhu J.G."/>
            <person name="Ruan X.D."/>
            <person name="Zhao L."/>
            <person name="Wei J.T."/>
            <person name="Ye R.Z."/>
            <person name="Que T.C."/>
            <person name="Du C.H."/>
            <person name="Zhou Y.H."/>
            <person name="Cheng J.X."/>
            <person name="Dai P.F."/>
            <person name="Guo W.B."/>
            <person name="Han X.H."/>
            <person name="Huang E.J."/>
            <person name="Li L.F."/>
            <person name="Wei W."/>
            <person name="Gao Y.C."/>
            <person name="Liu J.Z."/>
            <person name="Shao H.Z."/>
            <person name="Wang X."/>
            <person name="Wang C.C."/>
            <person name="Yang T.C."/>
            <person name="Huo Q.B."/>
            <person name="Li W."/>
            <person name="Chen H.Y."/>
            <person name="Chen S.E."/>
            <person name="Zhou L.G."/>
            <person name="Ni X.B."/>
            <person name="Tian J.H."/>
            <person name="Sheng Y."/>
            <person name="Liu T."/>
            <person name="Pan Y.S."/>
            <person name="Xia L.Y."/>
            <person name="Li J."/>
            <person name="Zhao F."/>
            <person name="Cao W.C."/>
        </authorList>
    </citation>
    <scope>NUCLEOTIDE SEQUENCE</scope>
    <source>
        <strain evidence="2">Rmic-2018</strain>
    </source>
</reference>
<dbReference type="GO" id="GO:0005737">
    <property type="term" value="C:cytoplasm"/>
    <property type="evidence" value="ECO:0007669"/>
    <property type="project" value="TreeGrafter"/>
</dbReference>
<organism evidence="2 3">
    <name type="scientific">Rhipicephalus microplus</name>
    <name type="common">Cattle tick</name>
    <name type="synonym">Boophilus microplus</name>
    <dbReference type="NCBI Taxonomy" id="6941"/>
    <lineage>
        <taxon>Eukaryota</taxon>
        <taxon>Metazoa</taxon>
        <taxon>Ecdysozoa</taxon>
        <taxon>Arthropoda</taxon>
        <taxon>Chelicerata</taxon>
        <taxon>Arachnida</taxon>
        <taxon>Acari</taxon>
        <taxon>Parasitiformes</taxon>
        <taxon>Ixodida</taxon>
        <taxon>Ixodoidea</taxon>
        <taxon>Ixodidae</taxon>
        <taxon>Rhipicephalinae</taxon>
        <taxon>Rhipicephalus</taxon>
        <taxon>Boophilus</taxon>
    </lineage>
</organism>
<reference evidence="2" key="2">
    <citation type="submission" date="2021-09" db="EMBL/GenBank/DDBJ databases">
        <authorList>
            <person name="Jia N."/>
            <person name="Wang J."/>
            <person name="Shi W."/>
            <person name="Du L."/>
            <person name="Sun Y."/>
            <person name="Zhan W."/>
            <person name="Jiang J."/>
            <person name="Wang Q."/>
            <person name="Zhang B."/>
            <person name="Ji P."/>
            <person name="Sakyi L.B."/>
            <person name="Cui X."/>
            <person name="Yuan T."/>
            <person name="Jiang B."/>
            <person name="Yang W."/>
            <person name="Lam T.T.-Y."/>
            <person name="Chang Q."/>
            <person name="Ding S."/>
            <person name="Wang X."/>
            <person name="Zhu J."/>
            <person name="Ruan X."/>
            <person name="Zhao L."/>
            <person name="Wei J."/>
            <person name="Que T."/>
            <person name="Du C."/>
            <person name="Cheng J."/>
            <person name="Dai P."/>
            <person name="Han X."/>
            <person name="Huang E."/>
            <person name="Gao Y."/>
            <person name="Liu J."/>
            <person name="Shao H."/>
            <person name="Ye R."/>
            <person name="Li L."/>
            <person name="Wei W."/>
            <person name="Wang X."/>
            <person name="Wang C."/>
            <person name="Huo Q."/>
            <person name="Li W."/>
            <person name="Guo W."/>
            <person name="Chen H."/>
            <person name="Chen S."/>
            <person name="Zhou L."/>
            <person name="Zhou L."/>
            <person name="Ni X."/>
            <person name="Tian J."/>
            <person name="Zhou Y."/>
            <person name="Sheng Y."/>
            <person name="Liu T."/>
            <person name="Pan Y."/>
            <person name="Xia L."/>
            <person name="Li J."/>
            <person name="Zhao F."/>
            <person name="Cao W."/>
        </authorList>
    </citation>
    <scope>NUCLEOTIDE SEQUENCE</scope>
    <source>
        <strain evidence="2">Rmic-2018</strain>
        <tissue evidence="2">Larvae</tissue>
    </source>
</reference>
<sequence length="268" mass="30123">MVDYAPTRQFITLCLDMVGEEFVSNRADQCLPVLLAILNDPRTVGHVAPFFSPTAANEDQYALMYQSVSSCIVPSLYNAIFVLLSKFELPCWLTSCQPNGAVREKLLESIETALCKCSINPPEALLPLIEVFHVHLHNLLLFHFPEHYSVVLAMLLRGTVSCSIPVATWGVFLQALGYCMPDEVAKEYDEEYAKHQCFLSLAETTDTINAIVNSFAELRKSDASTVRNGLYNRVKPFLPVLPRFFTVIAHCYIWENLKAPNENLLRGC</sequence>
<comment type="caution">
    <text evidence="2">The sequence shown here is derived from an EMBL/GenBank/DDBJ whole genome shotgun (WGS) entry which is preliminary data.</text>
</comment>
<dbReference type="VEuPathDB" id="VectorBase:LOC119164420"/>
<dbReference type="Pfam" id="PF26103">
    <property type="entry name" value="TPR_Epg5"/>
    <property type="match status" value="1"/>
</dbReference>
<dbReference type="InterPro" id="IPR051436">
    <property type="entry name" value="Autophagy-related_EPG5"/>
</dbReference>
<dbReference type="PANTHER" id="PTHR31139">
    <property type="entry name" value="ECTOPIC P GRANULES PROTEIN 5 HOMOLOG"/>
    <property type="match status" value="1"/>
</dbReference>
<dbReference type="AlphaFoldDB" id="A0A9J6F5B9"/>
<evidence type="ECO:0000313" key="3">
    <source>
        <dbReference type="Proteomes" id="UP000821866"/>
    </source>
</evidence>